<dbReference type="GO" id="GO:0008541">
    <property type="term" value="C:proteasome regulatory particle, lid subcomplex"/>
    <property type="evidence" value="ECO:0007669"/>
    <property type="project" value="TreeGrafter"/>
</dbReference>
<protein>
    <submittedName>
        <fullName evidence="3">Putative 26S proteasome non-ATPase regulatory subunit 8</fullName>
    </submittedName>
</protein>
<accession>M8BGC8</accession>
<dbReference type="GO" id="GO:0005829">
    <property type="term" value="C:cytosol"/>
    <property type="evidence" value="ECO:0007669"/>
    <property type="project" value="TreeGrafter"/>
</dbReference>
<dbReference type="InterPro" id="IPR006746">
    <property type="entry name" value="26S_Psome_Rpn12"/>
</dbReference>
<name>M8BGC8_AEGTA</name>
<dbReference type="PROSITE" id="PS50250">
    <property type="entry name" value="PCI"/>
    <property type="match status" value="1"/>
</dbReference>
<evidence type="ECO:0000256" key="2">
    <source>
        <dbReference type="ARBA" id="ARBA00022942"/>
    </source>
</evidence>
<evidence type="ECO:0000256" key="1">
    <source>
        <dbReference type="ARBA" id="ARBA00009627"/>
    </source>
</evidence>
<dbReference type="EnsemblPlants" id="EMT05763">
    <property type="protein sequence ID" value="EMT05763"/>
    <property type="gene ID" value="F775_03082"/>
</dbReference>
<dbReference type="GO" id="GO:0005634">
    <property type="term" value="C:nucleus"/>
    <property type="evidence" value="ECO:0007669"/>
    <property type="project" value="TreeGrafter"/>
</dbReference>
<dbReference type="PANTHER" id="PTHR12387:SF4">
    <property type="entry name" value="PCI DOMAIN-CONTAINING PROTEIN"/>
    <property type="match status" value="1"/>
</dbReference>
<dbReference type="GO" id="GO:0043161">
    <property type="term" value="P:proteasome-mediated ubiquitin-dependent protein catabolic process"/>
    <property type="evidence" value="ECO:0007669"/>
    <property type="project" value="TreeGrafter"/>
</dbReference>
<reference evidence="3" key="1">
    <citation type="submission" date="2015-06" db="UniProtKB">
        <authorList>
            <consortium name="EnsemblPlants"/>
        </authorList>
    </citation>
    <scope>IDENTIFICATION</scope>
</reference>
<comment type="similarity">
    <text evidence="1">Belongs to the proteasome subunit S14 family.</text>
</comment>
<keyword evidence="2" id="KW-0647">Proteasome</keyword>
<dbReference type="Pfam" id="PF10075">
    <property type="entry name" value="CSN8_PSD8_EIF3K"/>
    <property type="match status" value="1"/>
</dbReference>
<sequence>MDRELEEANCKFAWLKLACAEDELDSCATLLSELKFWELDGGVGNSGCASGAGFGASQQDEVVLLTKFPSMPPSFERTPNAVAELRLARAIYEFAVIFSIRVKDQDAFERNFFQLKVFYMDTRGILPPSPEEYRILGLNLMRLLAENRVAEFHTELELLPPRALDHPCIKYAVELEQSFMEGTYNRLTNGRQAVPHETYLYFMDLLAETIRDEIADCSGQAYDHLPVDDARKMLMFSSEQKLLEYISEIQHEWEVQNHSVLFHMAKVQPRVGIQAHQMIKRSLCYARELERVV</sequence>
<dbReference type="PANTHER" id="PTHR12387">
    <property type="entry name" value="26S PROTEASOME NON-ATPASE REGULATORY SUBUNIT 8"/>
    <property type="match status" value="1"/>
</dbReference>
<dbReference type="InterPro" id="IPR000717">
    <property type="entry name" value="PCI_dom"/>
</dbReference>
<evidence type="ECO:0000313" key="3">
    <source>
        <dbReference type="EnsemblPlants" id="EMT05763"/>
    </source>
</evidence>
<dbReference type="FunFam" id="1.25.40.990:FF:000001">
    <property type="entry name" value="26S proteasome non-ATPase regulatory subunit"/>
    <property type="match status" value="1"/>
</dbReference>
<dbReference type="InterPro" id="IPR033464">
    <property type="entry name" value="CSN8_PSD8_EIF3K"/>
</dbReference>
<proteinExistence type="inferred from homology"/>
<organism evidence="3">
    <name type="scientific">Aegilops tauschii</name>
    <name type="common">Tausch's goatgrass</name>
    <name type="synonym">Aegilops squarrosa</name>
    <dbReference type="NCBI Taxonomy" id="37682"/>
    <lineage>
        <taxon>Eukaryota</taxon>
        <taxon>Viridiplantae</taxon>
        <taxon>Streptophyta</taxon>
        <taxon>Embryophyta</taxon>
        <taxon>Tracheophyta</taxon>
        <taxon>Spermatophyta</taxon>
        <taxon>Magnoliopsida</taxon>
        <taxon>Liliopsida</taxon>
        <taxon>Poales</taxon>
        <taxon>Poaceae</taxon>
        <taxon>BOP clade</taxon>
        <taxon>Pooideae</taxon>
        <taxon>Triticodae</taxon>
        <taxon>Triticeae</taxon>
        <taxon>Triticinae</taxon>
        <taxon>Aegilops</taxon>
    </lineage>
</organism>
<dbReference type="AlphaFoldDB" id="M8BGC8"/>
<dbReference type="Gene3D" id="1.25.40.990">
    <property type="match status" value="1"/>
</dbReference>